<dbReference type="AlphaFoldDB" id="A0A7G6U1N9"/>
<dbReference type="EMBL" id="CP050292">
    <property type="protein sequence ID" value="QND72921.1"/>
    <property type="molecule type" value="Genomic_DNA"/>
</dbReference>
<proteinExistence type="predicted"/>
<dbReference type="Gene3D" id="3.40.50.1820">
    <property type="entry name" value="alpha/beta hydrolase"/>
    <property type="match status" value="2"/>
</dbReference>
<evidence type="ECO:0000259" key="2">
    <source>
        <dbReference type="Pfam" id="PF12146"/>
    </source>
</evidence>
<reference evidence="4" key="1">
    <citation type="journal article" date="2020" name="Mol. Plant Microbe">
        <title>Rhizobial microsymbionts of the narrowly endemic Oxytropis species growing in Kamchatka are characterized by significant genetic diversity and possess a set of genes that are associated with T3SS and T6SS secretion systems and can affect the development of symbiosis.</title>
        <authorList>
            <person name="Safronova V."/>
            <person name="Guro P."/>
            <person name="Sazanova A."/>
            <person name="Kuznetsova I."/>
            <person name="Belimov A."/>
            <person name="Yakubov V."/>
            <person name="Chirak E."/>
            <person name="Afonin A."/>
            <person name="Gogolev Y."/>
            <person name="Andronov E."/>
            <person name="Tikhonovich I."/>
        </authorList>
    </citation>
    <scope>NUCLEOTIDE SEQUENCE [LARGE SCALE GENOMIC DNA]</scope>
    <source>
        <strain evidence="4">581</strain>
    </source>
</reference>
<dbReference type="Pfam" id="PF12146">
    <property type="entry name" value="Hydrolase_4"/>
    <property type="match status" value="1"/>
</dbReference>
<dbReference type="KEGG" id="trb:HB776_18210"/>
<dbReference type="SUPFAM" id="SSF53474">
    <property type="entry name" value="alpha/beta-Hydrolases"/>
    <property type="match status" value="2"/>
</dbReference>
<evidence type="ECO:0000256" key="1">
    <source>
        <dbReference type="SAM" id="MobiDB-lite"/>
    </source>
</evidence>
<dbReference type="GO" id="GO:0052689">
    <property type="term" value="F:carboxylic ester hydrolase activity"/>
    <property type="evidence" value="ECO:0007669"/>
    <property type="project" value="TreeGrafter"/>
</dbReference>
<accession>A0A7G6U1N9</accession>
<dbReference type="PANTHER" id="PTHR43265:SF1">
    <property type="entry name" value="ESTERASE ESTD"/>
    <property type="match status" value="1"/>
</dbReference>
<sequence>MTFRYGAPVTFDTFGGFYHAGCIDRCGRKAVLLLAPIGYEELCTRATWSALAEYIAAAGHACLRFDYPGTADAIDLAADPEGISDWFVAARQCVAFLREYNPGIELVLVGQGLGASLAAQLGTELPDVAATVLMAPVVKGRAYLRELQAWSRMLTDRMGIGPDPSDNGYSVAGIALASSRAAAIKTIDLTRTTEPPAARVLLVERSPMSRDSSIGNHLKTLGAEVSSIDYEGYENILQNPSLAGPQLGTLTRIVSWIDDLGHFPIAGANCSAKVTGPARPIVGPHYEELPVRFGPDERLFGVLCRPLGRRPSAIAVLANSGRDYHIGWGRAAVEQARALAEHGIASLRIDAGGIGDSAASAGAPAEVLYSEEQTADLRHAIDYVEKLDAGPIALVGRCSGAYAAFQAAVQDVRVRNVVAINIMRFVWDPRETVAEALLSAHRTIGGSVAMLFSKRSLRRLLSGNLRIKAPVIFFSKRLVRTVSLIASHIPGRTGQKLYSEGHRRFQILESRGVRLAMLFSEGDHSLGEFRTYMGRRGARLRRYPKASVSIIPDADHDFTHSAARARLTSALCDVLAAPSSPPSREQHRQASKFPLRSLLRR</sequence>
<feature type="domain" description="Serine aminopeptidase S33" evidence="2">
    <location>
        <begin position="48"/>
        <end position="152"/>
    </location>
</feature>
<dbReference type="InterPro" id="IPR022742">
    <property type="entry name" value="Hydrolase_4"/>
</dbReference>
<dbReference type="Proteomes" id="UP000515291">
    <property type="component" value="Chromosome"/>
</dbReference>
<dbReference type="InterPro" id="IPR029058">
    <property type="entry name" value="AB_hydrolase_fold"/>
</dbReference>
<dbReference type="RefSeq" id="WP_184511817.1">
    <property type="nucleotide sequence ID" value="NZ_CP050292.1"/>
</dbReference>
<feature type="region of interest" description="Disordered" evidence="1">
    <location>
        <begin position="577"/>
        <end position="601"/>
    </location>
</feature>
<evidence type="ECO:0000313" key="3">
    <source>
        <dbReference type="EMBL" id="QND72921.1"/>
    </source>
</evidence>
<protein>
    <submittedName>
        <fullName evidence="3">Lysophospholipase</fullName>
    </submittedName>
</protein>
<dbReference type="InterPro" id="IPR053145">
    <property type="entry name" value="AB_hydrolase_Est10"/>
</dbReference>
<evidence type="ECO:0000313" key="4">
    <source>
        <dbReference type="Proteomes" id="UP000515291"/>
    </source>
</evidence>
<name>A0A7G6U1N9_9BRAD</name>
<dbReference type="PANTHER" id="PTHR43265">
    <property type="entry name" value="ESTERASE ESTD"/>
    <property type="match status" value="1"/>
</dbReference>
<gene>
    <name evidence="3" type="ORF">HB776_18210</name>
</gene>
<organism evidence="3 4">
    <name type="scientific">Tardiphaga robiniae</name>
    <dbReference type="NCBI Taxonomy" id="943830"/>
    <lineage>
        <taxon>Bacteria</taxon>
        <taxon>Pseudomonadati</taxon>
        <taxon>Pseudomonadota</taxon>
        <taxon>Alphaproteobacteria</taxon>
        <taxon>Hyphomicrobiales</taxon>
        <taxon>Nitrobacteraceae</taxon>
        <taxon>Tardiphaga</taxon>
    </lineage>
</organism>